<keyword evidence="3 5" id="KW-1133">Transmembrane helix</keyword>
<keyword evidence="8" id="KW-1185">Reference proteome</keyword>
<keyword evidence="2 5" id="KW-0812">Transmembrane</keyword>
<evidence type="ECO:0000256" key="1">
    <source>
        <dbReference type="ARBA" id="ARBA00004370"/>
    </source>
</evidence>
<reference evidence="7 8" key="1">
    <citation type="submission" date="2018-02" db="EMBL/GenBank/DDBJ databases">
        <title>Solimicrobium silvestre gen. nov., sp. nov., isolated from alpine forest soil.</title>
        <authorList>
            <person name="Margesin R."/>
            <person name="Albuquerque L."/>
            <person name="Zhang D.-C."/>
            <person name="Froufe H.J.C."/>
            <person name="Severino R."/>
            <person name="Roxo I."/>
            <person name="Egas C."/>
            <person name="Da Costa M.S."/>
        </authorList>
    </citation>
    <scope>NUCLEOTIDE SEQUENCE [LARGE SCALE GENOMIC DNA]</scope>
    <source>
        <strain evidence="7 8">S20-91</strain>
    </source>
</reference>
<dbReference type="GO" id="GO:0016491">
    <property type="term" value="F:oxidoreductase activity"/>
    <property type="evidence" value="ECO:0007669"/>
    <property type="project" value="InterPro"/>
</dbReference>
<evidence type="ECO:0000259" key="6">
    <source>
        <dbReference type="Pfam" id="PF04116"/>
    </source>
</evidence>
<accession>A0A2S9H173</accession>
<organism evidence="7 8">
    <name type="scientific">Solimicrobium silvestre</name>
    <dbReference type="NCBI Taxonomy" id="2099400"/>
    <lineage>
        <taxon>Bacteria</taxon>
        <taxon>Pseudomonadati</taxon>
        <taxon>Pseudomonadota</taxon>
        <taxon>Betaproteobacteria</taxon>
        <taxon>Burkholderiales</taxon>
        <taxon>Oxalobacteraceae</taxon>
        <taxon>Solimicrobium</taxon>
    </lineage>
</organism>
<dbReference type="EMBL" id="PUGF01000006">
    <property type="protein sequence ID" value="PRC93731.1"/>
    <property type="molecule type" value="Genomic_DNA"/>
</dbReference>
<dbReference type="GO" id="GO:0016020">
    <property type="term" value="C:membrane"/>
    <property type="evidence" value="ECO:0007669"/>
    <property type="project" value="UniProtKB-SubCell"/>
</dbReference>
<dbReference type="InterPro" id="IPR006694">
    <property type="entry name" value="Fatty_acid_hydroxylase"/>
</dbReference>
<feature type="transmembrane region" description="Helical" evidence="5">
    <location>
        <begin position="162"/>
        <end position="182"/>
    </location>
</feature>
<keyword evidence="4 5" id="KW-0472">Membrane</keyword>
<proteinExistence type="predicted"/>
<evidence type="ECO:0000313" key="8">
    <source>
        <dbReference type="Proteomes" id="UP000237839"/>
    </source>
</evidence>
<dbReference type="AlphaFoldDB" id="A0A2S9H173"/>
<name>A0A2S9H173_9BURK</name>
<feature type="transmembrane region" description="Helical" evidence="5">
    <location>
        <begin position="41"/>
        <end position="63"/>
    </location>
</feature>
<dbReference type="GO" id="GO:0008610">
    <property type="term" value="P:lipid biosynthetic process"/>
    <property type="evidence" value="ECO:0007669"/>
    <property type="project" value="InterPro"/>
</dbReference>
<dbReference type="PANTHER" id="PTHR11863">
    <property type="entry name" value="STEROL DESATURASE"/>
    <property type="match status" value="1"/>
</dbReference>
<comment type="subcellular location">
    <subcellularLocation>
        <location evidence="1">Membrane</location>
    </subcellularLocation>
</comment>
<dbReference type="GO" id="GO:0005506">
    <property type="term" value="F:iron ion binding"/>
    <property type="evidence" value="ECO:0007669"/>
    <property type="project" value="InterPro"/>
</dbReference>
<evidence type="ECO:0000256" key="5">
    <source>
        <dbReference type="SAM" id="Phobius"/>
    </source>
</evidence>
<feature type="domain" description="Fatty acid hydroxylase" evidence="6">
    <location>
        <begin position="88"/>
        <end position="226"/>
    </location>
</feature>
<gene>
    <name evidence="7" type="ORF">S2091_1732</name>
</gene>
<sequence length="272" mass="30982">MSVVRLCAWLVLLSLIFLPLEKLFALQPQKFFCKSLLSDLGYFFINGLLPGLLLAIPLSFLAFGVHSLVPHTMQTTVAAWPLWLRISIGFVVGEIGFYWGHRWCHEVPFLWRFHSLHHSAEHIYFLISSRAHPVDNVFIRLCGLIPAYVLGVASPLTPNGSLVPILIVLVATTWGFFIHSNLNWRLGPLEWLISTPAFHHWHHTLGEQRDCNYASMLPWVDQLFGTYHLPRNQWPSAYGIEQQLPASLGEQLLYPFHPHPPVSLPKSVTAEQ</sequence>
<evidence type="ECO:0000256" key="3">
    <source>
        <dbReference type="ARBA" id="ARBA00022989"/>
    </source>
</evidence>
<dbReference type="Pfam" id="PF04116">
    <property type="entry name" value="FA_hydroxylase"/>
    <property type="match status" value="1"/>
</dbReference>
<dbReference type="Proteomes" id="UP000237839">
    <property type="component" value="Unassembled WGS sequence"/>
</dbReference>
<protein>
    <submittedName>
        <fullName evidence="7">Sterol desaturase</fullName>
    </submittedName>
</protein>
<evidence type="ECO:0000256" key="2">
    <source>
        <dbReference type="ARBA" id="ARBA00022692"/>
    </source>
</evidence>
<evidence type="ECO:0000256" key="4">
    <source>
        <dbReference type="ARBA" id="ARBA00023136"/>
    </source>
</evidence>
<evidence type="ECO:0000313" key="7">
    <source>
        <dbReference type="EMBL" id="PRC93731.1"/>
    </source>
</evidence>
<comment type="caution">
    <text evidence="7">The sequence shown here is derived from an EMBL/GenBank/DDBJ whole genome shotgun (WGS) entry which is preliminary data.</text>
</comment>
<dbReference type="InterPro" id="IPR050307">
    <property type="entry name" value="Sterol_Desaturase_Related"/>
</dbReference>